<evidence type="ECO:0000256" key="11">
    <source>
        <dbReference type="ARBA" id="ARBA00022833"/>
    </source>
</evidence>
<keyword evidence="9 18" id="KW-0547">Nucleotide-binding</keyword>
<dbReference type="Gene3D" id="3.40.50.10990">
    <property type="entry name" value="GTP cyclohydrolase II"/>
    <property type="match status" value="1"/>
</dbReference>
<feature type="site" description="Essential for DHBP synthase activity" evidence="18">
    <location>
        <position position="164"/>
    </location>
</feature>
<dbReference type="NCBIfam" id="TIGR00506">
    <property type="entry name" value="ribB"/>
    <property type="match status" value="1"/>
</dbReference>
<dbReference type="EC" id="3.5.4.25" evidence="18"/>
<comment type="pathway">
    <text evidence="4 18">Cofactor biosynthesis; riboflavin biosynthesis; 5-amino-6-(D-ribitylamino)uracil from GTP: step 1/4.</text>
</comment>
<dbReference type="FunFam" id="3.40.50.10990:FF:000002">
    <property type="entry name" value="GTP cyclohydrolase-2"/>
    <property type="match status" value="1"/>
</dbReference>
<feature type="binding site" evidence="18">
    <location>
        <begin position="252"/>
        <end position="256"/>
    </location>
    <ligand>
        <name>GTP</name>
        <dbReference type="ChEBI" id="CHEBI:37565"/>
    </ligand>
</feature>
<dbReference type="InterPro" id="IPR017945">
    <property type="entry name" value="DHBP_synth_RibB-like_a/b_dom"/>
</dbReference>
<dbReference type="GO" id="GO:0009231">
    <property type="term" value="P:riboflavin biosynthetic process"/>
    <property type="evidence" value="ECO:0007669"/>
    <property type="project" value="UniProtKB-UniRule"/>
</dbReference>
<feature type="active site" description="Nucleophile; for GTP cyclohydrolase activity" evidence="18">
    <location>
        <position position="331"/>
    </location>
</feature>
<dbReference type="SUPFAM" id="SSF55821">
    <property type="entry name" value="YrdC/RibB"/>
    <property type="match status" value="1"/>
</dbReference>
<evidence type="ECO:0000256" key="18">
    <source>
        <dbReference type="HAMAP-Rule" id="MF_01283"/>
    </source>
</evidence>
<dbReference type="Proteomes" id="UP000265341">
    <property type="component" value="Unassembled WGS sequence"/>
</dbReference>
<feature type="binding site" evidence="18">
    <location>
        <position position="317"/>
    </location>
    <ligand>
        <name>GTP</name>
        <dbReference type="ChEBI" id="CHEBI:37565"/>
    </ligand>
</feature>
<dbReference type="InterPro" id="IPR000926">
    <property type="entry name" value="RibA"/>
</dbReference>
<dbReference type="RefSeq" id="WP_119277738.1">
    <property type="nucleotide sequence ID" value="NZ_QWLA01000033.1"/>
</dbReference>
<dbReference type="NCBIfam" id="NF006803">
    <property type="entry name" value="PRK09311.1"/>
    <property type="match status" value="1"/>
</dbReference>
<feature type="site" description="Essential for DHBP synthase activity" evidence="18">
    <location>
        <position position="126"/>
    </location>
</feature>
<dbReference type="Pfam" id="PF00925">
    <property type="entry name" value="GTP_cyclohydro2"/>
    <property type="match status" value="1"/>
</dbReference>
<dbReference type="HAMAP" id="MF_00179">
    <property type="entry name" value="RibA"/>
    <property type="match status" value="1"/>
</dbReference>
<dbReference type="GO" id="GO:0000287">
    <property type="term" value="F:magnesium ion binding"/>
    <property type="evidence" value="ECO:0007669"/>
    <property type="project" value="UniProtKB-UniRule"/>
</dbReference>
<dbReference type="SUPFAM" id="SSF142695">
    <property type="entry name" value="RibA-like"/>
    <property type="match status" value="1"/>
</dbReference>
<keyword evidence="12 18" id="KW-0460">Magnesium</keyword>
<evidence type="ECO:0000256" key="8">
    <source>
        <dbReference type="ARBA" id="ARBA00022723"/>
    </source>
</evidence>
<feature type="active site" description="Proton acceptor; for GTP cyclohydrolase activity" evidence="18">
    <location>
        <position position="329"/>
    </location>
</feature>
<comment type="similarity">
    <text evidence="6 18">In the N-terminal section; belongs to the DHBP synthase family.</text>
</comment>
<dbReference type="Pfam" id="PF00926">
    <property type="entry name" value="DHBP_synthase"/>
    <property type="match status" value="1"/>
</dbReference>
<evidence type="ECO:0000256" key="2">
    <source>
        <dbReference type="ARBA" id="ARBA00001936"/>
    </source>
</evidence>
<keyword evidence="16 18" id="KW-0511">Multifunctional enzyme</keyword>
<feature type="binding site" evidence="18">
    <location>
        <position position="357"/>
    </location>
    <ligand>
        <name>GTP</name>
        <dbReference type="ChEBI" id="CHEBI:37565"/>
    </ligand>
</feature>
<dbReference type="GO" id="GO:0003935">
    <property type="term" value="F:GTP cyclohydrolase II activity"/>
    <property type="evidence" value="ECO:0007669"/>
    <property type="project" value="UniProtKB-UniRule"/>
</dbReference>
<evidence type="ECO:0000313" key="20">
    <source>
        <dbReference type="EMBL" id="RIH86141.1"/>
    </source>
</evidence>
<dbReference type="OrthoDB" id="9793111at2"/>
<sequence length="411" mass="44437">MSPLAPILEIIAEVRRGRPVLMVDDEERENEGDFIVAAEHATPEVINLMIREGRGLVCLALTAERARALGLEPMVAYNTDPNGTAFTVSVDHLSCGTGISAFDRAATIRACLDPATRPADLRRPGHVFPLVAREGGVLRRAGHTEAAVDLARLAGLQPAGVICEVVAEDGHMARLPQLLELAQRLGIKVGTIRDLVAHRRRSETFVRREAQTLLPTPYGLFRLLGFLDTLSSGEHLAMVMGEVDDGEPVLVRVHSECLTGDVLHSLRCDCGAQLDAALRAIATEGRGVLVYLRQEGRGIGLLNKLRAYALQDQGADTVEANERLGFAADLRDYGVGAQILLELGVSRLRLLSNNPRKAAGLAALGLEVVETVPLLAGHNPHNRRYLEAKRLRLGHRLEFRGAEGVAVEGLP</sequence>
<dbReference type="InterPro" id="IPR000422">
    <property type="entry name" value="DHBP_synthase_RibB"/>
</dbReference>
<evidence type="ECO:0000256" key="4">
    <source>
        <dbReference type="ARBA" id="ARBA00004853"/>
    </source>
</evidence>
<comment type="function">
    <text evidence="18">Catalyzes the conversion of GTP to 2,5-diamino-6-ribosylamino-4(3H)-pyrimidinone 5'-phosphate (DARP), formate and pyrophosphate.</text>
</comment>
<comment type="cofactor">
    <cofactor evidence="18">
        <name>Zn(2+)</name>
        <dbReference type="ChEBI" id="CHEBI:29105"/>
    </cofactor>
    <text evidence="18">Binds 1 zinc ion per subunit.</text>
</comment>
<dbReference type="InterPro" id="IPR016299">
    <property type="entry name" value="Riboflavin_synth_RibBA"/>
</dbReference>
<name>A0A399EVA6_9DEIN</name>
<feature type="binding site" evidence="18">
    <location>
        <position position="143"/>
    </location>
    <ligand>
        <name>Mg(2+)</name>
        <dbReference type="ChEBI" id="CHEBI:18420"/>
        <label>2</label>
    </ligand>
</feature>
<keyword evidence="14 18" id="KW-0464">Manganese</keyword>
<dbReference type="NCBIfam" id="NF001591">
    <property type="entry name" value="PRK00393.1"/>
    <property type="match status" value="1"/>
</dbReference>
<gene>
    <name evidence="18 20" type="primary">ribBA</name>
    <name evidence="20" type="ORF">Mrose_01915</name>
</gene>
<evidence type="ECO:0000256" key="16">
    <source>
        <dbReference type="ARBA" id="ARBA00023268"/>
    </source>
</evidence>
<dbReference type="CDD" id="cd00641">
    <property type="entry name" value="GTP_cyclohydro2"/>
    <property type="match status" value="1"/>
</dbReference>
<dbReference type="UniPathway" id="UPA00275">
    <property type="reaction ID" value="UER00399"/>
</dbReference>
<dbReference type="HAMAP" id="MF_01283">
    <property type="entry name" value="RibBA"/>
    <property type="match status" value="1"/>
</dbReference>
<evidence type="ECO:0000256" key="10">
    <source>
        <dbReference type="ARBA" id="ARBA00022801"/>
    </source>
</evidence>
<feature type="binding site" evidence="18">
    <location>
        <begin position="140"/>
        <end position="144"/>
    </location>
    <ligand>
        <name>D-ribulose 5-phosphate</name>
        <dbReference type="ChEBI" id="CHEBI:58121"/>
    </ligand>
</feature>
<keyword evidence="13 18" id="KW-0342">GTP-binding</keyword>
<evidence type="ECO:0000256" key="13">
    <source>
        <dbReference type="ARBA" id="ARBA00023134"/>
    </source>
</evidence>
<evidence type="ECO:0000256" key="17">
    <source>
        <dbReference type="ARBA" id="ARBA00049295"/>
    </source>
</evidence>
<reference evidence="20 21" key="1">
    <citation type="submission" date="2018-08" db="EMBL/GenBank/DDBJ databases">
        <title>Meiothermus roseus NBRC 110900 genome sequencing project.</title>
        <authorList>
            <person name="Da Costa M.S."/>
            <person name="Albuquerque L."/>
            <person name="Raposo P."/>
            <person name="Froufe H.J.C."/>
            <person name="Barroso C.S."/>
            <person name="Egas C."/>
        </authorList>
    </citation>
    <scope>NUCLEOTIDE SEQUENCE [LARGE SCALE GENOMIC DNA]</scope>
    <source>
        <strain evidence="20 21">NBRC 110900</strain>
    </source>
</reference>
<keyword evidence="11 18" id="KW-0862">Zinc</keyword>
<feature type="binding site" evidence="18">
    <location>
        <position position="352"/>
    </location>
    <ligand>
        <name>GTP</name>
        <dbReference type="ChEBI" id="CHEBI:37565"/>
    </ligand>
</feature>
<dbReference type="EC" id="4.1.99.12" evidence="18"/>
<evidence type="ECO:0000259" key="19">
    <source>
        <dbReference type="Pfam" id="PF00925"/>
    </source>
</evidence>
<comment type="cofactor">
    <cofactor evidence="2">
        <name>Mn(2+)</name>
        <dbReference type="ChEBI" id="CHEBI:29035"/>
    </cofactor>
</comment>
<evidence type="ECO:0000256" key="1">
    <source>
        <dbReference type="ARBA" id="ARBA00000141"/>
    </source>
</evidence>
<dbReference type="PANTHER" id="PTHR21327">
    <property type="entry name" value="GTP CYCLOHYDROLASE II-RELATED"/>
    <property type="match status" value="1"/>
</dbReference>
<evidence type="ECO:0000256" key="9">
    <source>
        <dbReference type="ARBA" id="ARBA00022741"/>
    </source>
</evidence>
<feature type="binding site" evidence="18">
    <location>
        <position position="29"/>
    </location>
    <ligand>
        <name>Mg(2+)</name>
        <dbReference type="ChEBI" id="CHEBI:18420"/>
        <label>2</label>
    </ligand>
</feature>
<evidence type="ECO:0000256" key="15">
    <source>
        <dbReference type="ARBA" id="ARBA00023239"/>
    </source>
</evidence>
<comment type="caution">
    <text evidence="20">The sequence shown here is derived from an EMBL/GenBank/DDBJ whole genome shotgun (WGS) entry which is preliminary data.</text>
</comment>
<comment type="similarity">
    <text evidence="18">In the C-terminal section; belongs to the GTP cyclohydrolase II family.</text>
</comment>
<comment type="cofactor">
    <cofactor evidence="18">
        <name>Mg(2+)</name>
        <dbReference type="ChEBI" id="CHEBI:18420"/>
    </cofactor>
    <cofactor evidence="18">
        <name>Mn(2+)</name>
        <dbReference type="ChEBI" id="CHEBI:29035"/>
    </cofactor>
    <text evidence="18">Binds 2 divalent metal cations per subunit. Magnesium or manganese.</text>
</comment>
<feature type="binding site" evidence="18">
    <location>
        <begin position="295"/>
        <end position="297"/>
    </location>
    <ligand>
        <name>GTP</name>
        <dbReference type="ChEBI" id="CHEBI:37565"/>
    </ligand>
</feature>
<dbReference type="GO" id="GO:0005829">
    <property type="term" value="C:cytosol"/>
    <property type="evidence" value="ECO:0007669"/>
    <property type="project" value="TreeGrafter"/>
</dbReference>
<comment type="function">
    <text evidence="3 18">Catalyzes the conversion of D-ribulose 5-phosphate to formate and 3,4-dihydroxy-2-butanone 4-phosphate.</text>
</comment>
<dbReference type="GO" id="GO:0008686">
    <property type="term" value="F:3,4-dihydroxy-2-butanone-4-phosphate synthase activity"/>
    <property type="evidence" value="ECO:0007669"/>
    <property type="project" value="UniProtKB-UniRule"/>
</dbReference>
<keyword evidence="8 18" id="KW-0479">Metal-binding</keyword>
<dbReference type="GO" id="GO:0005525">
    <property type="term" value="F:GTP binding"/>
    <property type="evidence" value="ECO:0007669"/>
    <property type="project" value="UniProtKB-KW"/>
</dbReference>
<evidence type="ECO:0000256" key="12">
    <source>
        <dbReference type="ARBA" id="ARBA00022842"/>
    </source>
</evidence>
<feature type="binding site" evidence="18">
    <location>
        <position position="257"/>
    </location>
    <ligand>
        <name>Zn(2+)</name>
        <dbReference type="ChEBI" id="CHEBI:29105"/>
        <note>catalytic</note>
    </ligand>
</feature>
<accession>A0A399EVA6</accession>
<evidence type="ECO:0000256" key="6">
    <source>
        <dbReference type="ARBA" id="ARBA00005520"/>
    </source>
</evidence>
<dbReference type="GO" id="GO:0030145">
    <property type="term" value="F:manganese ion binding"/>
    <property type="evidence" value="ECO:0007669"/>
    <property type="project" value="UniProtKB-UniRule"/>
</dbReference>
<feature type="binding site" evidence="18">
    <location>
        <position position="270"/>
    </location>
    <ligand>
        <name>Zn(2+)</name>
        <dbReference type="ChEBI" id="CHEBI:29105"/>
        <note>catalytic</note>
    </ligand>
</feature>
<feature type="binding site" evidence="18">
    <location>
        <position position="273"/>
    </location>
    <ligand>
        <name>GTP</name>
        <dbReference type="ChEBI" id="CHEBI:37565"/>
    </ligand>
</feature>
<keyword evidence="7 18" id="KW-0686">Riboflavin biosynthesis</keyword>
<dbReference type="InterPro" id="IPR032677">
    <property type="entry name" value="GTP_cyclohydro_II"/>
</dbReference>
<dbReference type="Gene3D" id="3.90.870.10">
    <property type="entry name" value="DHBP synthase"/>
    <property type="match status" value="1"/>
</dbReference>
<dbReference type="PANTHER" id="PTHR21327:SF18">
    <property type="entry name" value="3,4-DIHYDROXY-2-BUTANONE 4-PHOSPHATE SYNTHASE"/>
    <property type="match status" value="1"/>
</dbReference>
<dbReference type="GO" id="GO:0008270">
    <property type="term" value="F:zinc ion binding"/>
    <property type="evidence" value="ECO:0007669"/>
    <property type="project" value="UniProtKB-UniRule"/>
</dbReference>
<evidence type="ECO:0000313" key="21">
    <source>
        <dbReference type="Proteomes" id="UP000265341"/>
    </source>
</evidence>
<feature type="binding site" evidence="18">
    <location>
        <position position="29"/>
    </location>
    <ligand>
        <name>Mg(2+)</name>
        <dbReference type="ChEBI" id="CHEBI:18420"/>
        <label>1</label>
    </ligand>
</feature>
<evidence type="ECO:0000256" key="7">
    <source>
        <dbReference type="ARBA" id="ARBA00022619"/>
    </source>
</evidence>
<feature type="binding site" evidence="18">
    <location>
        <position position="33"/>
    </location>
    <ligand>
        <name>D-ribulose 5-phosphate</name>
        <dbReference type="ChEBI" id="CHEBI:58121"/>
    </ligand>
</feature>
<dbReference type="EMBL" id="QWLA01000033">
    <property type="protein sequence ID" value="RIH86141.1"/>
    <property type="molecule type" value="Genomic_DNA"/>
</dbReference>
<keyword evidence="10 18" id="KW-0378">Hydrolase</keyword>
<keyword evidence="15 18" id="KW-0456">Lyase</keyword>
<dbReference type="NCBIfam" id="TIGR00505">
    <property type="entry name" value="ribA"/>
    <property type="match status" value="1"/>
</dbReference>
<feature type="region of interest" description="DHBP synthase" evidence="18">
    <location>
        <begin position="1"/>
        <end position="201"/>
    </location>
</feature>
<comment type="catalytic activity">
    <reaction evidence="1 18">
        <text>D-ribulose 5-phosphate = (2S)-2-hydroxy-3-oxobutyl phosphate + formate + H(+)</text>
        <dbReference type="Rhea" id="RHEA:18457"/>
        <dbReference type="ChEBI" id="CHEBI:15378"/>
        <dbReference type="ChEBI" id="CHEBI:15740"/>
        <dbReference type="ChEBI" id="CHEBI:58121"/>
        <dbReference type="ChEBI" id="CHEBI:58830"/>
        <dbReference type="EC" id="4.1.99.12"/>
    </reaction>
</comment>
<protein>
    <recommendedName>
        <fullName evidence="18">Riboflavin biosynthesis protein RibBA</fullName>
    </recommendedName>
    <domain>
        <recommendedName>
            <fullName evidence="18">3,4-dihydroxy-2-butanone 4-phosphate synthase</fullName>
            <shortName evidence="18">DHBP synthase</shortName>
            <ecNumber evidence="18">4.1.99.12</ecNumber>
        </recommendedName>
    </domain>
    <domain>
        <recommendedName>
            <fullName evidence="18">GTP cyclohydrolase-2</fullName>
            <ecNumber evidence="18">3.5.4.25</ecNumber>
        </recommendedName>
        <alternativeName>
            <fullName evidence="18">GTP cyclohydrolase II</fullName>
        </alternativeName>
    </domain>
</protein>
<dbReference type="InterPro" id="IPR036144">
    <property type="entry name" value="RibA-like_sf"/>
</dbReference>
<evidence type="ECO:0000256" key="5">
    <source>
        <dbReference type="ARBA" id="ARBA00004904"/>
    </source>
</evidence>
<feature type="binding site" evidence="18">
    <location>
        <begin position="28"/>
        <end position="29"/>
    </location>
    <ligand>
        <name>D-ribulose 5-phosphate</name>
        <dbReference type="ChEBI" id="CHEBI:58121"/>
    </ligand>
</feature>
<feature type="binding site" evidence="18">
    <location>
        <position position="268"/>
    </location>
    <ligand>
        <name>Zn(2+)</name>
        <dbReference type="ChEBI" id="CHEBI:29105"/>
        <note>catalytic</note>
    </ligand>
</feature>
<comment type="catalytic activity">
    <reaction evidence="17 18">
        <text>GTP + 4 H2O = 2,5-diamino-6-hydroxy-4-(5-phosphoribosylamino)-pyrimidine + formate + 2 phosphate + 3 H(+)</text>
        <dbReference type="Rhea" id="RHEA:23704"/>
        <dbReference type="ChEBI" id="CHEBI:15377"/>
        <dbReference type="ChEBI" id="CHEBI:15378"/>
        <dbReference type="ChEBI" id="CHEBI:15740"/>
        <dbReference type="ChEBI" id="CHEBI:37565"/>
        <dbReference type="ChEBI" id="CHEBI:43474"/>
        <dbReference type="ChEBI" id="CHEBI:58614"/>
        <dbReference type="EC" id="3.5.4.25"/>
    </reaction>
</comment>
<evidence type="ECO:0000256" key="14">
    <source>
        <dbReference type="ARBA" id="ARBA00023211"/>
    </source>
</evidence>
<feature type="region of interest" description="GTP cyclohydrolase II" evidence="18">
    <location>
        <begin position="202"/>
        <end position="411"/>
    </location>
</feature>
<feature type="binding site" evidence="18">
    <location>
        <position position="164"/>
    </location>
    <ligand>
        <name>D-ribulose 5-phosphate</name>
        <dbReference type="ChEBI" id="CHEBI:58121"/>
    </ligand>
</feature>
<keyword evidence="21" id="KW-1185">Reference proteome</keyword>
<dbReference type="PIRSF" id="PIRSF001259">
    <property type="entry name" value="RibA"/>
    <property type="match status" value="1"/>
</dbReference>
<evidence type="ECO:0000256" key="3">
    <source>
        <dbReference type="ARBA" id="ARBA00002284"/>
    </source>
</evidence>
<dbReference type="HAMAP" id="MF_00180">
    <property type="entry name" value="RibB"/>
    <property type="match status" value="1"/>
</dbReference>
<proteinExistence type="inferred from homology"/>
<dbReference type="AlphaFoldDB" id="A0A399EVA6"/>
<organism evidence="20 21">
    <name type="scientific">Calidithermus roseus</name>
    <dbReference type="NCBI Taxonomy" id="1644118"/>
    <lineage>
        <taxon>Bacteria</taxon>
        <taxon>Thermotogati</taxon>
        <taxon>Deinococcota</taxon>
        <taxon>Deinococci</taxon>
        <taxon>Thermales</taxon>
        <taxon>Thermaceae</taxon>
        <taxon>Calidithermus</taxon>
    </lineage>
</organism>
<feature type="domain" description="GTP cyclohydrolase II" evidence="19">
    <location>
        <begin position="208"/>
        <end position="373"/>
    </location>
</feature>
<dbReference type="FunFam" id="3.90.870.10:FF:000001">
    <property type="entry name" value="Riboflavin biosynthesis protein RibBA"/>
    <property type="match status" value="1"/>
</dbReference>
<comment type="pathway">
    <text evidence="5 18">Cofactor biosynthesis; riboflavin biosynthesis; 2-hydroxy-3-oxobutyl phosphate from D-ribulose 5-phosphate: step 1/1.</text>
</comment>